<evidence type="ECO:0000313" key="11">
    <source>
        <dbReference type="EMBL" id="KAK9842593.1"/>
    </source>
</evidence>
<keyword evidence="5" id="KW-0547">Nucleotide-binding</keyword>
<dbReference type="AlphaFoldDB" id="A0AAW1SAB9"/>
<dbReference type="Pfam" id="PF00334">
    <property type="entry name" value="NDK"/>
    <property type="match status" value="1"/>
</dbReference>
<evidence type="ECO:0000256" key="6">
    <source>
        <dbReference type="ARBA" id="ARBA00022777"/>
    </source>
</evidence>
<evidence type="ECO:0000256" key="4">
    <source>
        <dbReference type="ARBA" id="ARBA00022679"/>
    </source>
</evidence>
<dbReference type="InterPro" id="IPR036850">
    <property type="entry name" value="NDK-like_dom_sf"/>
</dbReference>
<keyword evidence="6" id="KW-0418">Kinase</keyword>
<evidence type="ECO:0000256" key="9">
    <source>
        <dbReference type="RuleBase" id="RU004011"/>
    </source>
</evidence>
<evidence type="ECO:0000256" key="1">
    <source>
        <dbReference type="ARBA" id="ARBA00000082"/>
    </source>
</evidence>
<dbReference type="GO" id="GO:0004550">
    <property type="term" value="F:nucleoside diphosphate kinase activity"/>
    <property type="evidence" value="ECO:0007669"/>
    <property type="project" value="UniProtKB-EC"/>
</dbReference>
<evidence type="ECO:0000256" key="8">
    <source>
        <dbReference type="PROSITE-ProRule" id="PRU00706"/>
    </source>
</evidence>
<comment type="catalytic activity">
    <reaction evidence="1">
        <text>a 2'-deoxyribonucleoside 5'-diphosphate + ATP = a 2'-deoxyribonucleoside 5'-triphosphate + ADP</text>
        <dbReference type="Rhea" id="RHEA:44640"/>
        <dbReference type="ChEBI" id="CHEBI:30616"/>
        <dbReference type="ChEBI" id="CHEBI:61560"/>
        <dbReference type="ChEBI" id="CHEBI:73316"/>
        <dbReference type="ChEBI" id="CHEBI:456216"/>
        <dbReference type="EC" id="2.7.4.6"/>
    </reaction>
</comment>
<dbReference type="GO" id="GO:0006228">
    <property type="term" value="P:UTP biosynthetic process"/>
    <property type="evidence" value="ECO:0007669"/>
    <property type="project" value="InterPro"/>
</dbReference>
<dbReference type="Gene3D" id="3.30.70.141">
    <property type="entry name" value="Nucleoside diphosphate kinase-like domain"/>
    <property type="match status" value="1"/>
</dbReference>
<dbReference type="PANTHER" id="PTHR46161:SF3">
    <property type="entry name" value="NUCLEOSIDE DIPHOSPHATE KINASE DDB_G0292928-RELATED"/>
    <property type="match status" value="1"/>
</dbReference>
<evidence type="ECO:0000313" key="12">
    <source>
        <dbReference type="Proteomes" id="UP001445335"/>
    </source>
</evidence>
<dbReference type="SMART" id="SM00562">
    <property type="entry name" value="NDK"/>
    <property type="match status" value="1"/>
</dbReference>
<evidence type="ECO:0000256" key="2">
    <source>
        <dbReference type="ARBA" id="ARBA00000937"/>
    </source>
</evidence>
<dbReference type="InterPro" id="IPR001564">
    <property type="entry name" value="Nucleoside_diP_kinase"/>
</dbReference>
<dbReference type="PROSITE" id="PS51374">
    <property type="entry name" value="NDPK_LIKE"/>
    <property type="match status" value="1"/>
</dbReference>
<comment type="caution">
    <text evidence="11">The sequence shown here is derived from an EMBL/GenBank/DDBJ whole genome shotgun (WGS) entry which is preliminary data.</text>
</comment>
<keyword evidence="12" id="KW-1185">Reference proteome</keyword>
<name>A0AAW1SAB9_9CHLO</name>
<evidence type="ECO:0000256" key="5">
    <source>
        <dbReference type="ARBA" id="ARBA00022741"/>
    </source>
</evidence>
<evidence type="ECO:0000256" key="7">
    <source>
        <dbReference type="ARBA" id="ARBA00022840"/>
    </source>
</evidence>
<protein>
    <recommendedName>
        <fullName evidence="10">Nucleoside diphosphate kinase-like domain-containing protein</fullName>
    </recommendedName>
</protein>
<dbReference type="GO" id="GO:0006241">
    <property type="term" value="P:CTP biosynthetic process"/>
    <property type="evidence" value="ECO:0007669"/>
    <property type="project" value="InterPro"/>
</dbReference>
<sequence length="302" mass="31956">MGALLRTLAIVKPDAVRAGRTLDIRQRAELEGFTVLAQQHIQLTRERAEAFYADHVGKLWYPDLVAYMTSSPIVALVLARVDAIRAWRQLCGPTNPVTARRENPHCLRAMFGTDGTRNAVHGSDCASAAARELRFFFPQMVPPPPPDADAASLAAVLLSGSDERAAAARSAAVQAYMGEQLEPSLARALAELARAKPAAAPDDAAAWLARWLLDYGPTQAQVVAPGAPLAAHGADTAAAAAPARPSIGARAFPPGPCRAAPRGSMLASTPLGGDLGGHYWGHRPTATPQLMLAAKQWPPMMM</sequence>
<dbReference type="GO" id="GO:0005524">
    <property type="term" value="F:ATP binding"/>
    <property type="evidence" value="ECO:0007669"/>
    <property type="project" value="UniProtKB-KW"/>
</dbReference>
<dbReference type="EMBL" id="JALJOU010000007">
    <property type="protein sequence ID" value="KAK9842593.1"/>
    <property type="molecule type" value="Genomic_DNA"/>
</dbReference>
<gene>
    <name evidence="11" type="ORF">WJX81_008099</name>
</gene>
<proteinExistence type="inferred from homology"/>
<keyword evidence="7" id="KW-0067">ATP-binding</keyword>
<evidence type="ECO:0000259" key="10">
    <source>
        <dbReference type="SMART" id="SM00562"/>
    </source>
</evidence>
<dbReference type="InterPro" id="IPR034907">
    <property type="entry name" value="NDK-like_dom"/>
</dbReference>
<evidence type="ECO:0000256" key="3">
    <source>
        <dbReference type="ARBA" id="ARBA00008142"/>
    </source>
</evidence>
<dbReference type="GO" id="GO:0006183">
    <property type="term" value="P:GTP biosynthetic process"/>
    <property type="evidence" value="ECO:0007669"/>
    <property type="project" value="InterPro"/>
</dbReference>
<keyword evidence="4" id="KW-0808">Transferase</keyword>
<dbReference type="Gene3D" id="1.20.890.10">
    <property type="entry name" value="cAMP-dependent protein kinase regulatory subunit, dimerization-anchoring domain"/>
    <property type="match status" value="1"/>
</dbReference>
<dbReference type="PRINTS" id="PR01243">
    <property type="entry name" value="NUCDPKINASE"/>
</dbReference>
<organism evidence="11 12">
    <name type="scientific">Elliptochloris bilobata</name>
    <dbReference type="NCBI Taxonomy" id="381761"/>
    <lineage>
        <taxon>Eukaryota</taxon>
        <taxon>Viridiplantae</taxon>
        <taxon>Chlorophyta</taxon>
        <taxon>core chlorophytes</taxon>
        <taxon>Trebouxiophyceae</taxon>
        <taxon>Trebouxiophyceae incertae sedis</taxon>
        <taxon>Elliptochloris clade</taxon>
        <taxon>Elliptochloris</taxon>
    </lineage>
</organism>
<comment type="catalytic activity">
    <reaction evidence="2">
        <text>a ribonucleoside 5'-diphosphate + ATP = a ribonucleoside 5'-triphosphate + ADP</text>
        <dbReference type="Rhea" id="RHEA:18113"/>
        <dbReference type="ChEBI" id="CHEBI:30616"/>
        <dbReference type="ChEBI" id="CHEBI:57930"/>
        <dbReference type="ChEBI" id="CHEBI:61557"/>
        <dbReference type="ChEBI" id="CHEBI:456216"/>
        <dbReference type="EC" id="2.7.4.6"/>
    </reaction>
</comment>
<dbReference type="SUPFAM" id="SSF54919">
    <property type="entry name" value="Nucleoside diphosphate kinase, NDK"/>
    <property type="match status" value="1"/>
</dbReference>
<comment type="caution">
    <text evidence="8">Lacks conserved residue(s) required for the propagation of feature annotation.</text>
</comment>
<feature type="domain" description="Nucleoside diphosphate kinase-like" evidence="10">
    <location>
        <begin position="4"/>
        <end position="144"/>
    </location>
</feature>
<dbReference type="Proteomes" id="UP001445335">
    <property type="component" value="Unassembled WGS sequence"/>
</dbReference>
<reference evidence="11 12" key="1">
    <citation type="journal article" date="2024" name="Nat. Commun.">
        <title>Phylogenomics reveals the evolutionary origins of lichenization in chlorophyte algae.</title>
        <authorList>
            <person name="Puginier C."/>
            <person name="Libourel C."/>
            <person name="Otte J."/>
            <person name="Skaloud P."/>
            <person name="Haon M."/>
            <person name="Grisel S."/>
            <person name="Petersen M."/>
            <person name="Berrin J.G."/>
            <person name="Delaux P.M."/>
            <person name="Dal Grande F."/>
            <person name="Keller J."/>
        </authorList>
    </citation>
    <scope>NUCLEOTIDE SEQUENCE [LARGE SCALE GENOMIC DNA]</scope>
    <source>
        <strain evidence="11 12">SAG 245.80</strain>
    </source>
</reference>
<comment type="similarity">
    <text evidence="3 8 9">Belongs to the NDK family.</text>
</comment>
<accession>A0AAW1SAB9</accession>
<dbReference type="PANTHER" id="PTHR46161">
    <property type="entry name" value="NUCLEOSIDE DIPHOSPHATE KINASE"/>
    <property type="match status" value="1"/>
</dbReference>